<dbReference type="AlphaFoldDB" id="A0A914L370"/>
<protein>
    <submittedName>
        <fullName evidence="3">Uncharacterized protein</fullName>
    </submittedName>
</protein>
<feature type="coiled-coil region" evidence="1">
    <location>
        <begin position="358"/>
        <end position="425"/>
    </location>
</feature>
<evidence type="ECO:0000313" key="3">
    <source>
        <dbReference type="WBParaSite" id="Minc3s00236g08257"/>
    </source>
</evidence>
<evidence type="ECO:0000313" key="2">
    <source>
        <dbReference type="Proteomes" id="UP000887563"/>
    </source>
</evidence>
<sequence>MKIMEVFLPLPQWRREELLHVYCNKVLRIYNMDLETCFEKTFADYQSLRSIRKFLLKKLINDKNEEMAKIIYSILIKDSDTLNENDFDTLYDIILARPKFELNKIILHYDKILAMNIMRDVRKYEVFINYMKKMRENKKNISNLEIHLHYNKHLEKNKNENVEIFDILIRRVETNDKLFSNEGFKEISNQIISFCDNISNIIKGDLSIDENGVASSFTHAFAVLIINSDFKSESVSEFANEFFNKCLGESKDFQEGQKRKVKLQRSITIVGESKGLELPEYIKRMLIITGLAGKKKYREDLANRMKHYIEKDNMNLTDLIVIHYGTDVFQILKSMDELFAEEKINEDLALRESVELKIKNVHLDIQLKEEELKNKDRKDELRNKIKEIELGNEIEAKKLREVELKKKFKEEIKVEERLRNKVSEEQISLIRGNVEGYKKDLFNLKKEVFELNMELKGMEVKNKMKDNALKIGSLEEKLKNVKSEELKKGLEEDLMKLKLEREELGKKLEQTELKSNHRKAKWRIDELISKRSDEVQILKEKSKEELRKAYEEEEKLKKEMNIREEKLREEFEEELDEGNKNGLAERLNIGGSKIAEGLKKLDKGKGKSKKILKKLKKELDKLTLNETKLKEEQNKNSEKLSRVEGILDKTKNLKKIDGNYYGLLSFFKYTLSSKCSKACCGEIEEEYEWERKLGEMEYEYEVNIEKINSDNSFEIKNQFCEKLENFKLKFEEKYPQNAIEKRLDFETVSEWKDGNKENSLDKRIDKLIKKCLEFKKKVFNIRGIKDLLDLESLVSRLRSFGIITGGWNMLDGHRRDQSITDLGGKAEQIKIPNQPNRDVVSNKVPL</sequence>
<evidence type="ECO:0000256" key="1">
    <source>
        <dbReference type="SAM" id="Coils"/>
    </source>
</evidence>
<accession>A0A914L370</accession>
<feature type="coiled-coil region" evidence="1">
    <location>
        <begin position="464"/>
        <end position="581"/>
    </location>
</feature>
<reference evidence="3" key="1">
    <citation type="submission" date="2022-11" db="UniProtKB">
        <authorList>
            <consortium name="WormBaseParasite"/>
        </authorList>
    </citation>
    <scope>IDENTIFICATION</scope>
</reference>
<keyword evidence="2" id="KW-1185">Reference proteome</keyword>
<keyword evidence="1" id="KW-0175">Coiled coil</keyword>
<dbReference type="Proteomes" id="UP000887563">
    <property type="component" value="Unplaced"/>
</dbReference>
<dbReference type="WBParaSite" id="Minc3s00236g08257">
    <property type="protein sequence ID" value="Minc3s00236g08257"/>
    <property type="gene ID" value="Minc3s00236g08257"/>
</dbReference>
<organism evidence="2 3">
    <name type="scientific">Meloidogyne incognita</name>
    <name type="common">Southern root-knot nematode worm</name>
    <name type="synonym">Oxyuris incognita</name>
    <dbReference type="NCBI Taxonomy" id="6306"/>
    <lineage>
        <taxon>Eukaryota</taxon>
        <taxon>Metazoa</taxon>
        <taxon>Ecdysozoa</taxon>
        <taxon>Nematoda</taxon>
        <taxon>Chromadorea</taxon>
        <taxon>Rhabditida</taxon>
        <taxon>Tylenchina</taxon>
        <taxon>Tylenchomorpha</taxon>
        <taxon>Tylenchoidea</taxon>
        <taxon>Meloidogynidae</taxon>
        <taxon>Meloidogyninae</taxon>
        <taxon>Meloidogyne</taxon>
        <taxon>Meloidogyne incognita group</taxon>
    </lineage>
</organism>
<proteinExistence type="predicted"/>
<feature type="coiled-coil region" evidence="1">
    <location>
        <begin position="605"/>
        <end position="632"/>
    </location>
</feature>
<name>A0A914L370_MELIC</name>